<protein>
    <submittedName>
        <fullName evidence="2">ATP/GTP-binding site motif A</fullName>
    </submittedName>
</protein>
<dbReference type="AlphaFoldDB" id="A0A095BBZ3"/>
<evidence type="ECO:0000256" key="1">
    <source>
        <dbReference type="SAM" id="SignalP"/>
    </source>
</evidence>
<dbReference type="Proteomes" id="UP000029448">
    <property type="component" value="Unassembled WGS sequence"/>
</dbReference>
<reference evidence="2 3" key="1">
    <citation type="submission" date="2014-06" db="EMBL/GenBank/DDBJ databases">
        <title>Functional and comparative genomic analyses of the Drosophila gut microbiota identify candidate symbiosis factors.</title>
        <authorList>
            <person name="Newell P.D."/>
            <person name="Chaston J.M."/>
            <person name="Douglas A.E."/>
        </authorList>
    </citation>
    <scope>NUCLEOTIDE SEQUENCE [LARGE SCALE GENOMIC DNA]</scope>
    <source>
        <strain evidence="2 3">DmCS_006</strain>
    </source>
</reference>
<dbReference type="PATRIC" id="fig|104102.7.peg.280"/>
<dbReference type="STRING" id="104102.AtDm6_0280"/>
<comment type="caution">
    <text evidence="2">The sequence shown here is derived from an EMBL/GenBank/DDBJ whole genome shotgun (WGS) entry which is preliminary data.</text>
</comment>
<accession>A0A095BBZ3</accession>
<organism evidence="2 3">
    <name type="scientific">Acetobacter tropicalis</name>
    <dbReference type="NCBI Taxonomy" id="104102"/>
    <lineage>
        <taxon>Bacteria</taxon>
        <taxon>Pseudomonadati</taxon>
        <taxon>Pseudomonadota</taxon>
        <taxon>Alphaproteobacteria</taxon>
        <taxon>Acetobacterales</taxon>
        <taxon>Acetobacteraceae</taxon>
        <taxon>Acetobacter</taxon>
    </lineage>
</organism>
<dbReference type="Pfam" id="PF08904">
    <property type="entry name" value="EipB_like"/>
    <property type="match status" value="1"/>
</dbReference>
<keyword evidence="3" id="KW-1185">Reference proteome</keyword>
<keyword evidence="1" id="KW-0732">Signal</keyword>
<gene>
    <name evidence="2" type="ORF">AtDm6_0280</name>
</gene>
<sequence length="306" mass="32852">MTRFCVSLPVPASILPARYFFLRLRGFSLKNGLAIGLLTAALTASETASAAQMPQPAPQATSPSIPLTAQRATYDLTLAESSGGNTLSATGSMTYNVHDACTAWSTQQHLDIQSATRSGGAVAMESDYTTLESKDGRHLIFRTVQKSNNAILQTISGEATLEPKNAGGVVHYEKPIRKTLKLPPGTLFPMAHTAAIISAAEHGTSSFSPLLFDGTGEDGAQYTYITAFHWGKPESTPSFPALQNMEAGRVHVAFFGHAQDAILPDYEIGMRYFANGVSDKLDMDFGDFRMAGTLRSLTIPPKPHHC</sequence>
<evidence type="ECO:0000313" key="3">
    <source>
        <dbReference type="Proteomes" id="UP000029448"/>
    </source>
</evidence>
<feature type="chain" id="PRO_5001906984" evidence="1">
    <location>
        <begin position="51"/>
        <end position="306"/>
    </location>
</feature>
<name>A0A095BBZ3_9PROT</name>
<feature type="signal peptide" evidence="1">
    <location>
        <begin position="1"/>
        <end position="50"/>
    </location>
</feature>
<dbReference type="InterPro" id="IPR015000">
    <property type="entry name" value="EipB-like"/>
</dbReference>
<dbReference type="EMBL" id="JOKM01000012">
    <property type="protein sequence ID" value="KGB26288.1"/>
    <property type="molecule type" value="Genomic_DNA"/>
</dbReference>
<evidence type="ECO:0000313" key="2">
    <source>
        <dbReference type="EMBL" id="KGB26288.1"/>
    </source>
</evidence>
<proteinExistence type="predicted"/>